<evidence type="ECO:0000313" key="1">
    <source>
        <dbReference type="EMBL" id="MDG2992444.1"/>
    </source>
</evidence>
<accession>A0ABT6F3Q8</accession>
<gene>
    <name evidence="1" type="ORF">L3556_16110</name>
</gene>
<dbReference type="Proteomes" id="UP001154265">
    <property type="component" value="Unassembled WGS sequence"/>
</dbReference>
<dbReference type="SUPFAM" id="SSF144064">
    <property type="entry name" value="Heme iron utilization protein-like"/>
    <property type="match status" value="1"/>
</dbReference>
<sequence length="137" mass="15379">MDLTEPSLTKLTEFLADCGALGLLRLVVTNDTAVLEVQSPLENVFYADLAKGHYANMHAEAFEFHLNLNQISTIRFESGQAKRGNFSTYAIRFLTTDGKSALSAFLQWGKPGEYEEGKVDAWQALRQKYGEEWKIQG</sequence>
<dbReference type="InterPro" id="IPR053733">
    <property type="entry name" value="Heme_Transport_Util_sf"/>
</dbReference>
<proteinExistence type="predicted"/>
<organism evidence="1 2">
    <name type="scientific">Candidatus Synechococcus calcipolaris G9</name>
    <dbReference type="NCBI Taxonomy" id="1497997"/>
    <lineage>
        <taxon>Bacteria</taxon>
        <taxon>Bacillati</taxon>
        <taxon>Cyanobacteriota</taxon>
        <taxon>Cyanophyceae</taxon>
        <taxon>Synechococcales</taxon>
        <taxon>Synechococcaceae</taxon>
        <taxon>Synechococcus</taxon>
    </lineage>
</organism>
<reference evidence="1" key="2">
    <citation type="submission" date="2022-01" db="EMBL/GenBank/DDBJ databases">
        <authorList>
            <person name="Zivanovic Y."/>
            <person name="Moreira D."/>
            <person name="Lopez-Garcia P."/>
        </authorList>
    </citation>
    <scope>NUCLEOTIDE SEQUENCE</scope>
    <source>
        <strain evidence="1">G9</strain>
    </source>
</reference>
<comment type="caution">
    <text evidence="1">The sequence shown here is derived from an EMBL/GenBank/DDBJ whole genome shotgun (WGS) entry which is preliminary data.</text>
</comment>
<dbReference type="Pfam" id="PF06228">
    <property type="entry name" value="ChuX_HutX"/>
    <property type="match status" value="1"/>
</dbReference>
<protein>
    <submittedName>
        <fullName evidence="1">Hemin-degrading factor</fullName>
    </submittedName>
</protein>
<name>A0ABT6F3Q8_9SYNE</name>
<dbReference type="RefSeq" id="WP_277868355.1">
    <property type="nucleotide sequence ID" value="NZ_JAKKUT010000008.1"/>
</dbReference>
<dbReference type="EMBL" id="JAKKUT010000008">
    <property type="protein sequence ID" value="MDG2992444.1"/>
    <property type="molecule type" value="Genomic_DNA"/>
</dbReference>
<reference evidence="1" key="1">
    <citation type="journal article" date="2022" name="Genome Biol. Evol.">
        <title>A New Gene Family Diagnostic for Intracellular Biomineralization of Amorphous Ca Carbonates by Cyanobacteria.</title>
        <authorList>
            <person name="Benzerara K."/>
            <person name="Duprat E."/>
            <person name="Bitard-Feildel T."/>
            <person name="Caumes G."/>
            <person name="Cassier-Chauvat C."/>
            <person name="Chauvat F."/>
            <person name="Dezi M."/>
            <person name="Diop S.I."/>
            <person name="Gaschignard G."/>
            <person name="Gorgen S."/>
            <person name="Gugger M."/>
            <person name="Lopez-Garcia P."/>
            <person name="Millet M."/>
            <person name="Skouri-Panet F."/>
            <person name="Moreira D."/>
            <person name="Callebaut I."/>
        </authorList>
    </citation>
    <scope>NUCLEOTIDE SEQUENCE</scope>
    <source>
        <strain evidence="1">G9</strain>
    </source>
</reference>
<keyword evidence="2" id="KW-1185">Reference proteome</keyword>
<dbReference type="Gene3D" id="3.40.1570.10">
    <property type="entry name" value="HemS/ChuS/ChuX like domains"/>
    <property type="match status" value="1"/>
</dbReference>
<evidence type="ECO:0000313" key="2">
    <source>
        <dbReference type="Proteomes" id="UP001154265"/>
    </source>
</evidence>
<dbReference type="InterPro" id="IPR010413">
    <property type="entry name" value="HutX-like"/>
</dbReference>